<evidence type="ECO:0000256" key="1">
    <source>
        <dbReference type="ARBA" id="ARBA00001974"/>
    </source>
</evidence>
<keyword evidence="7" id="KW-0472">Membrane</keyword>
<dbReference type="GO" id="GO:0006457">
    <property type="term" value="P:protein folding"/>
    <property type="evidence" value="ECO:0007669"/>
    <property type="project" value="TreeGrafter"/>
</dbReference>
<dbReference type="SUPFAM" id="SSF69000">
    <property type="entry name" value="FAD-dependent thiol oxidase"/>
    <property type="match status" value="1"/>
</dbReference>
<dbReference type="PANTHER" id="PTHR22897">
    <property type="entry name" value="QUIESCIN Q6-RELATED SULFHYDRYL OXIDASE"/>
    <property type="match status" value="1"/>
</dbReference>
<dbReference type="SUPFAM" id="SSF52833">
    <property type="entry name" value="Thioredoxin-like"/>
    <property type="match status" value="1"/>
</dbReference>
<evidence type="ECO:0000256" key="2">
    <source>
        <dbReference type="ARBA" id="ARBA00022630"/>
    </source>
</evidence>
<sequence>MFFSYFNILIFIYFCSFSWTSTIENDYIWPWTKTKYLTRSNWSTLLIPNDNNSFDDQHSIWFIFYSQNSCEYSKKFEPVWEDLARYAINWSKYIQIGAYDCTNESLLMNDICQDKEYPHGSIYCPLTNTIQLAFYLEQQLDNIKFEDILIYLLNKLHKIANQCYGESWPIKNIIEPKTNDDLNKIIPKNINKFQLFVSDDILLYTLYVLNNSKTIQTEPIYHLTKENQITQNIGIWKGIRYENGQIYLQSINSENIMKSLVVNQNIISYLEIIKQKTSATPKPTLSDIDSAVVWMLTRDLRRKLPSLFGDVKSWIDVLSTYYPGSDTVKNFLYDLNTFLKNRTTLTSTELQNYINSTSTIKLPELKFDHCNGSDSTKRGYPCTLWILFHSMTIKQAQLAEQNKLSSNVKPFDLMLSIRQFIGKFFLCQECVTHFINMTSNAENEINSYNESVLYLWRSHNIVNKRLRYENDSNDPDWPKVPFPTKQQCNLCVEKLDENGDGLEYNENEVYHFLKGFYYFTNSVRNQSYNHVLLFFIVIISRLVLYQ</sequence>
<protein>
    <recommendedName>
        <fullName evidence="7">Sulfhydryl oxidase</fullName>
        <ecNumber evidence="7">1.8.3.2</ecNumber>
    </recommendedName>
</protein>
<keyword evidence="4 7" id="KW-0274">FAD</keyword>
<comment type="caution">
    <text evidence="10">The sequence shown here is derived from an EMBL/GenBank/DDBJ whole genome shotgun (WGS) entry which is preliminary data.</text>
</comment>
<dbReference type="InterPro" id="IPR036249">
    <property type="entry name" value="Thioredoxin-like_sf"/>
</dbReference>
<dbReference type="InterPro" id="IPR017905">
    <property type="entry name" value="ERV/ALR_sulphydryl_oxidase"/>
</dbReference>
<evidence type="ECO:0000256" key="7">
    <source>
        <dbReference type="RuleBase" id="RU371123"/>
    </source>
</evidence>
<evidence type="ECO:0000256" key="5">
    <source>
        <dbReference type="ARBA" id="ARBA00023002"/>
    </source>
</evidence>
<evidence type="ECO:0000259" key="9">
    <source>
        <dbReference type="PROSITE" id="PS51324"/>
    </source>
</evidence>
<dbReference type="Gene3D" id="3.40.30.10">
    <property type="entry name" value="Glutaredoxin"/>
    <property type="match status" value="1"/>
</dbReference>
<dbReference type="GO" id="GO:0000139">
    <property type="term" value="C:Golgi membrane"/>
    <property type="evidence" value="ECO:0007669"/>
    <property type="project" value="TreeGrafter"/>
</dbReference>
<dbReference type="Proteomes" id="UP000663882">
    <property type="component" value="Unassembled WGS sequence"/>
</dbReference>
<dbReference type="GO" id="GO:0003756">
    <property type="term" value="F:protein disulfide isomerase activity"/>
    <property type="evidence" value="ECO:0007669"/>
    <property type="project" value="TreeGrafter"/>
</dbReference>
<dbReference type="GO" id="GO:0005615">
    <property type="term" value="C:extracellular space"/>
    <property type="evidence" value="ECO:0007669"/>
    <property type="project" value="TreeGrafter"/>
</dbReference>
<comment type="cofactor">
    <cofactor evidence="1 7">
        <name>FAD</name>
        <dbReference type="ChEBI" id="CHEBI:57692"/>
    </cofactor>
</comment>
<proteinExistence type="predicted"/>
<dbReference type="Proteomes" id="UP000663889">
    <property type="component" value="Unassembled WGS sequence"/>
</dbReference>
<reference evidence="10" key="1">
    <citation type="submission" date="2021-02" db="EMBL/GenBank/DDBJ databases">
        <authorList>
            <person name="Nowell W R."/>
        </authorList>
    </citation>
    <scope>NUCLEOTIDE SEQUENCE</scope>
</reference>
<keyword evidence="5 7" id="KW-0560">Oxidoreductase</keyword>
<evidence type="ECO:0000256" key="6">
    <source>
        <dbReference type="ARBA" id="ARBA00023157"/>
    </source>
</evidence>
<keyword evidence="3 8" id="KW-0732">Signal</keyword>
<dbReference type="EMBL" id="CAJNOU010000767">
    <property type="protein sequence ID" value="CAF1083292.1"/>
    <property type="molecule type" value="Genomic_DNA"/>
</dbReference>
<dbReference type="OrthoDB" id="59470at2759"/>
<keyword evidence="6" id="KW-1015">Disulfide bond</keyword>
<dbReference type="PROSITE" id="PS51324">
    <property type="entry name" value="ERV_ALR"/>
    <property type="match status" value="1"/>
</dbReference>
<evidence type="ECO:0000256" key="4">
    <source>
        <dbReference type="ARBA" id="ARBA00022827"/>
    </source>
</evidence>
<evidence type="ECO:0000313" key="11">
    <source>
        <dbReference type="EMBL" id="CAF1107919.1"/>
    </source>
</evidence>
<dbReference type="GO" id="GO:0016971">
    <property type="term" value="F:flavin-dependent sulfhydryl oxidase activity"/>
    <property type="evidence" value="ECO:0007669"/>
    <property type="project" value="InterPro"/>
</dbReference>
<feature type="chain" id="PRO_5035602595" description="Sulfhydryl oxidase" evidence="8">
    <location>
        <begin position="21"/>
        <end position="546"/>
    </location>
</feature>
<gene>
    <name evidence="11" type="ORF">RFH988_LOCUS19675</name>
    <name evidence="10" type="ORF">SEV965_LOCUS14967</name>
</gene>
<dbReference type="PANTHER" id="PTHR22897:SF8">
    <property type="entry name" value="SULFHYDRYL OXIDASE"/>
    <property type="match status" value="1"/>
</dbReference>
<keyword evidence="2 7" id="KW-0285">Flavoprotein</keyword>
<feature type="domain" description="ERV/ALR sulfhydryl oxidase" evidence="9">
    <location>
        <begin position="373"/>
        <end position="481"/>
    </location>
</feature>
<name>A0A814MSB6_9BILA</name>
<comment type="catalytic activity">
    <reaction evidence="7">
        <text>2 R'C(R)SH + O2 = R'C(R)S-S(R)CR' + H2O2</text>
        <dbReference type="Rhea" id="RHEA:17357"/>
        <dbReference type="ChEBI" id="CHEBI:15379"/>
        <dbReference type="ChEBI" id="CHEBI:16240"/>
        <dbReference type="ChEBI" id="CHEBI:16520"/>
        <dbReference type="ChEBI" id="CHEBI:17412"/>
        <dbReference type="EC" id="1.8.3.2"/>
    </reaction>
</comment>
<evidence type="ECO:0000313" key="12">
    <source>
        <dbReference type="Proteomes" id="UP000663889"/>
    </source>
</evidence>
<keyword evidence="7" id="KW-0812">Transmembrane</keyword>
<dbReference type="InterPro" id="IPR042568">
    <property type="entry name" value="QSOX_FAD-bd_sf"/>
</dbReference>
<dbReference type="AlphaFoldDB" id="A0A814MSB6"/>
<dbReference type="Pfam" id="PF04777">
    <property type="entry name" value="Evr1_Alr"/>
    <property type="match status" value="1"/>
</dbReference>
<evidence type="ECO:0000256" key="8">
    <source>
        <dbReference type="SAM" id="SignalP"/>
    </source>
</evidence>
<feature type="signal peptide" evidence="8">
    <location>
        <begin position="1"/>
        <end position="20"/>
    </location>
</feature>
<organism evidence="10 12">
    <name type="scientific">Rotaria sordida</name>
    <dbReference type="NCBI Taxonomy" id="392033"/>
    <lineage>
        <taxon>Eukaryota</taxon>
        <taxon>Metazoa</taxon>
        <taxon>Spiralia</taxon>
        <taxon>Gnathifera</taxon>
        <taxon>Rotifera</taxon>
        <taxon>Eurotatoria</taxon>
        <taxon>Bdelloidea</taxon>
        <taxon>Philodinida</taxon>
        <taxon>Philodinidae</taxon>
        <taxon>Rotaria</taxon>
    </lineage>
</organism>
<feature type="transmembrane region" description="Helical" evidence="7">
    <location>
        <begin position="527"/>
        <end position="544"/>
    </location>
</feature>
<dbReference type="EMBL" id="CAJNOO010001167">
    <property type="protein sequence ID" value="CAF1107919.1"/>
    <property type="molecule type" value="Genomic_DNA"/>
</dbReference>
<evidence type="ECO:0000256" key="3">
    <source>
        <dbReference type="ARBA" id="ARBA00022729"/>
    </source>
</evidence>
<dbReference type="InterPro" id="IPR036774">
    <property type="entry name" value="ERV/ALR_sulphydryl_oxid_sf"/>
</dbReference>
<dbReference type="EC" id="1.8.3.2" evidence="7"/>
<dbReference type="InterPro" id="IPR039798">
    <property type="entry name" value="Sulfhydryl_oxidase"/>
</dbReference>
<accession>A0A814MSB6</accession>
<keyword evidence="7" id="KW-1133">Transmembrane helix</keyword>
<dbReference type="CDD" id="cd02961">
    <property type="entry name" value="PDI_a_family"/>
    <property type="match status" value="1"/>
</dbReference>
<dbReference type="Gene3D" id="1.20.120.1960">
    <property type="entry name" value="QSOX sulfhydryl oxidase domain"/>
    <property type="match status" value="1"/>
</dbReference>
<evidence type="ECO:0000313" key="10">
    <source>
        <dbReference type="EMBL" id="CAF1083292.1"/>
    </source>
</evidence>
<dbReference type="Gene3D" id="1.20.120.310">
    <property type="entry name" value="ERV/ALR sulfhydryl oxidase domain"/>
    <property type="match status" value="1"/>
</dbReference>